<dbReference type="Proteomes" id="UP000299102">
    <property type="component" value="Unassembled WGS sequence"/>
</dbReference>
<dbReference type="EMBL" id="BGZK01000041">
    <property type="protein sequence ID" value="GBP10475.1"/>
    <property type="molecule type" value="Genomic_DNA"/>
</dbReference>
<evidence type="ECO:0000313" key="2">
    <source>
        <dbReference type="EMBL" id="GBP10475.1"/>
    </source>
</evidence>
<protein>
    <submittedName>
        <fullName evidence="2">Uncharacterized protein</fullName>
    </submittedName>
</protein>
<dbReference type="AlphaFoldDB" id="A0A4C1T8F1"/>
<keyword evidence="3" id="KW-1185">Reference proteome</keyword>
<name>A0A4C1T8F1_EUMVA</name>
<feature type="compositionally biased region" description="Basic and acidic residues" evidence="1">
    <location>
        <begin position="88"/>
        <end position="97"/>
    </location>
</feature>
<sequence length="130" mass="15135">MRLFIIRYRCTCILNVRRRTCTYIPPRYLFRKATALENYPGNKNVKGEYTLQTELGLRYLECSHDTISPTEIYKPADREQPRPCGARQEGEEAHRDQIQGPKTDTLQRESSANVSSRSMLRVSRRNADNP</sequence>
<feature type="region of interest" description="Disordered" evidence="1">
    <location>
        <begin position="70"/>
        <end position="130"/>
    </location>
</feature>
<comment type="caution">
    <text evidence="2">The sequence shown here is derived from an EMBL/GenBank/DDBJ whole genome shotgun (WGS) entry which is preliminary data.</text>
</comment>
<proteinExistence type="predicted"/>
<accession>A0A4C1T8F1</accession>
<feature type="compositionally biased region" description="Polar residues" evidence="1">
    <location>
        <begin position="100"/>
        <end position="113"/>
    </location>
</feature>
<gene>
    <name evidence="2" type="ORF">EVAR_76338_1</name>
</gene>
<organism evidence="2 3">
    <name type="scientific">Eumeta variegata</name>
    <name type="common">Bagworm moth</name>
    <name type="synonym">Eumeta japonica</name>
    <dbReference type="NCBI Taxonomy" id="151549"/>
    <lineage>
        <taxon>Eukaryota</taxon>
        <taxon>Metazoa</taxon>
        <taxon>Ecdysozoa</taxon>
        <taxon>Arthropoda</taxon>
        <taxon>Hexapoda</taxon>
        <taxon>Insecta</taxon>
        <taxon>Pterygota</taxon>
        <taxon>Neoptera</taxon>
        <taxon>Endopterygota</taxon>
        <taxon>Lepidoptera</taxon>
        <taxon>Glossata</taxon>
        <taxon>Ditrysia</taxon>
        <taxon>Tineoidea</taxon>
        <taxon>Psychidae</taxon>
        <taxon>Oiketicinae</taxon>
        <taxon>Eumeta</taxon>
    </lineage>
</organism>
<evidence type="ECO:0000313" key="3">
    <source>
        <dbReference type="Proteomes" id="UP000299102"/>
    </source>
</evidence>
<reference evidence="2 3" key="1">
    <citation type="journal article" date="2019" name="Commun. Biol.">
        <title>The bagworm genome reveals a unique fibroin gene that provides high tensile strength.</title>
        <authorList>
            <person name="Kono N."/>
            <person name="Nakamura H."/>
            <person name="Ohtoshi R."/>
            <person name="Tomita M."/>
            <person name="Numata K."/>
            <person name="Arakawa K."/>
        </authorList>
    </citation>
    <scope>NUCLEOTIDE SEQUENCE [LARGE SCALE GENOMIC DNA]</scope>
</reference>
<evidence type="ECO:0000256" key="1">
    <source>
        <dbReference type="SAM" id="MobiDB-lite"/>
    </source>
</evidence>